<accession>A0A1S2PGT9</accession>
<dbReference type="GO" id="GO:0004674">
    <property type="term" value="F:protein serine/threonine kinase activity"/>
    <property type="evidence" value="ECO:0007669"/>
    <property type="project" value="UniProtKB-KW"/>
</dbReference>
<evidence type="ECO:0000256" key="1">
    <source>
        <dbReference type="ARBA" id="ARBA00022527"/>
    </source>
</evidence>
<comment type="caution">
    <text evidence="3">The sequence shown here is derived from an EMBL/GenBank/DDBJ whole genome shotgun (WGS) entry which is preliminary data.</text>
</comment>
<dbReference type="InterPro" id="IPR003594">
    <property type="entry name" value="HATPase_dom"/>
</dbReference>
<keyword evidence="4" id="KW-1185">Reference proteome</keyword>
<dbReference type="PANTHER" id="PTHR35526:SF3">
    <property type="entry name" value="ANTI-SIGMA-F FACTOR RSBW"/>
    <property type="match status" value="1"/>
</dbReference>
<dbReference type="Pfam" id="PF13581">
    <property type="entry name" value="HATPase_c_2"/>
    <property type="match status" value="1"/>
</dbReference>
<keyword evidence="3" id="KW-0547">Nucleotide-binding</keyword>
<dbReference type="RefSeq" id="WP_071366384.1">
    <property type="nucleotide sequence ID" value="NZ_MLYP01000035.1"/>
</dbReference>
<keyword evidence="1" id="KW-0418">Kinase</keyword>
<sequence length="127" mass="13650">MNAPALPDLRLDLLALPKAVRELRCAVREYLGGPCADVELCVTELVANVIGHVGEGTLVRVRIALADGRIRVEVTDPDPRALPVLLRAAQDDESGRGLALLDAVAVRWGVEQGAADKTVWCEVERSC</sequence>
<dbReference type="SUPFAM" id="SSF55874">
    <property type="entry name" value="ATPase domain of HSP90 chaperone/DNA topoisomerase II/histidine kinase"/>
    <property type="match status" value="1"/>
</dbReference>
<proteinExistence type="predicted"/>
<dbReference type="PANTHER" id="PTHR35526">
    <property type="entry name" value="ANTI-SIGMA-F FACTOR RSBW-RELATED"/>
    <property type="match status" value="1"/>
</dbReference>
<keyword evidence="1" id="KW-0723">Serine/threonine-protein kinase</keyword>
<gene>
    <name evidence="3" type="ORF">BIV24_12780</name>
</gene>
<evidence type="ECO:0000313" key="3">
    <source>
        <dbReference type="EMBL" id="OIJ92810.1"/>
    </source>
</evidence>
<dbReference type="STRING" id="1428652.BIV24_12780"/>
<evidence type="ECO:0000313" key="4">
    <source>
        <dbReference type="Proteomes" id="UP000179935"/>
    </source>
</evidence>
<keyword evidence="1" id="KW-0808">Transferase</keyword>
<organism evidence="3 4">
    <name type="scientific">Streptomyces colonosanans</name>
    <dbReference type="NCBI Taxonomy" id="1428652"/>
    <lineage>
        <taxon>Bacteria</taxon>
        <taxon>Bacillati</taxon>
        <taxon>Actinomycetota</taxon>
        <taxon>Actinomycetes</taxon>
        <taxon>Kitasatosporales</taxon>
        <taxon>Streptomycetaceae</taxon>
        <taxon>Streptomyces</taxon>
    </lineage>
</organism>
<name>A0A1S2PGT9_9ACTN</name>
<dbReference type="InterPro" id="IPR050267">
    <property type="entry name" value="Anti-sigma-factor_SerPK"/>
</dbReference>
<reference evidence="3 4" key="1">
    <citation type="submission" date="2016-10" db="EMBL/GenBank/DDBJ databases">
        <title>Genome sequence of Streptomyces sp. MUSC 93.</title>
        <authorList>
            <person name="Lee L.-H."/>
            <person name="Ser H.-L."/>
            <person name="Law J.W.-F."/>
        </authorList>
    </citation>
    <scope>NUCLEOTIDE SEQUENCE [LARGE SCALE GENOMIC DNA]</scope>
    <source>
        <strain evidence="3 4">MUSC 93</strain>
    </source>
</reference>
<dbReference type="InterPro" id="IPR036890">
    <property type="entry name" value="HATPase_C_sf"/>
</dbReference>
<keyword evidence="3" id="KW-0067">ATP-binding</keyword>
<dbReference type="Gene3D" id="3.30.565.10">
    <property type="entry name" value="Histidine kinase-like ATPase, C-terminal domain"/>
    <property type="match status" value="1"/>
</dbReference>
<feature type="domain" description="Histidine kinase/HSP90-like ATPase" evidence="2">
    <location>
        <begin position="17"/>
        <end position="119"/>
    </location>
</feature>
<dbReference type="Proteomes" id="UP000179935">
    <property type="component" value="Unassembled WGS sequence"/>
</dbReference>
<dbReference type="AlphaFoldDB" id="A0A1S2PGT9"/>
<dbReference type="CDD" id="cd16936">
    <property type="entry name" value="HATPase_RsbW-like"/>
    <property type="match status" value="1"/>
</dbReference>
<dbReference type="GO" id="GO:0005524">
    <property type="term" value="F:ATP binding"/>
    <property type="evidence" value="ECO:0007669"/>
    <property type="project" value="UniProtKB-KW"/>
</dbReference>
<dbReference type="EMBL" id="MLYP01000035">
    <property type="protein sequence ID" value="OIJ92810.1"/>
    <property type="molecule type" value="Genomic_DNA"/>
</dbReference>
<evidence type="ECO:0000259" key="2">
    <source>
        <dbReference type="Pfam" id="PF13581"/>
    </source>
</evidence>
<protein>
    <submittedName>
        <fullName evidence="3">ATP-binding protein</fullName>
    </submittedName>
</protein>